<keyword evidence="1" id="KW-0732">Signal</keyword>
<keyword evidence="3" id="KW-1185">Reference proteome</keyword>
<evidence type="ECO:0000313" key="2">
    <source>
        <dbReference type="EMBL" id="KTC84419.1"/>
    </source>
</evidence>
<comment type="caution">
    <text evidence="2">The sequence shown here is derived from an EMBL/GenBank/DDBJ whole genome shotgun (WGS) entry which is preliminary data.</text>
</comment>
<protein>
    <recommendedName>
        <fullName evidence="4">Lipoprotein</fullName>
    </recommendedName>
</protein>
<evidence type="ECO:0008006" key="4">
    <source>
        <dbReference type="Google" id="ProtNLM"/>
    </source>
</evidence>
<proteinExistence type="predicted"/>
<evidence type="ECO:0000256" key="1">
    <source>
        <dbReference type="SAM" id="SignalP"/>
    </source>
</evidence>
<dbReference type="EMBL" id="LNXY01000032">
    <property type="protein sequence ID" value="KTC84419.1"/>
    <property type="molecule type" value="Genomic_DNA"/>
</dbReference>
<dbReference type="RefSeq" id="WP_058497291.1">
    <property type="nucleotide sequence ID" value="NZ_CAAAIU010000031.1"/>
</dbReference>
<reference evidence="2 3" key="1">
    <citation type="submission" date="2015-11" db="EMBL/GenBank/DDBJ databases">
        <title>Genomic analysis of 38 Legionella species identifies large and diverse effector repertoires.</title>
        <authorList>
            <person name="Burstein D."/>
            <person name="Amaro F."/>
            <person name="Zusman T."/>
            <person name="Lifshitz Z."/>
            <person name="Cohen O."/>
            <person name="Gilbert J.A."/>
            <person name="Pupko T."/>
            <person name="Shuman H.A."/>
            <person name="Segal G."/>
        </authorList>
    </citation>
    <scope>NUCLEOTIDE SEQUENCE [LARGE SCALE GENOMIC DNA]</scope>
    <source>
        <strain evidence="2 3">ATCC 700990</strain>
    </source>
</reference>
<dbReference type="PATRIC" id="fig|1212489.4.peg.3194"/>
<accession>A0A0W0SM57</accession>
<gene>
    <name evidence="2" type="ORF">Ldro_3022</name>
</gene>
<dbReference type="AlphaFoldDB" id="A0A0W0SM57"/>
<evidence type="ECO:0000313" key="3">
    <source>
        <dbReference type="Proteomes" id="UP000054736"/>
    </source>
</evidence>
<name>A0A0W0SM57_9GAMM</name>
<dbReference type="Proteomes" id="UP000054736">
    <property type="component" value="Unassembled WGS sequence"/>
</dbReference>
<sequence>MKKKILALSLISFAAFSANTLTPEQEKIEEQKRMKVLSELGLPLPGSGIKLVARTALDLSKEQLEKGAKAEEEMKTLGYAVVDTNRPIELLNFHNYSKTQFKLYAGNNRATSTHLRPQIKDLQLAFKFKGVPQGNALMAAGNITLLGVAPQGGFHEDKGGWSGAAQYFDAKSIGSCSYGVMNVNASNTAAELAIEDVTYSVNNKATIITVEGNKNSGFLYKVDWYDEKNFHELECANTKYSAETTTSVIALANQIDAYQ</sequence>
<dbReference type="OrthoDB" id="5635005at2"/>
<feature type="signal peptide" evidence="1">
    <location>
        <begin position="1"/>
        <end position="17"/>
    </location>
</feature>
<feature type="chain" id="PRO_5006912156" description="Lipoprotein" evidence="1">
    <location>
        <begin position="18"/>
        <end position="259"/>
    </location>
</feature>
<organism evidence="2 3">
    <name type="scientific">Legionella drozanskii LLAP-1</name>
    <dbReference type="NCBI Taxonomy" id="1212489"/>
    <lineage>
        <taxon>Bacteria</taxon>
        <taxon>Pseudomonadati</taxon>
        <taxon>Pseudomonadota</taxon>
        <taxon>Gammaproteobacteria</taxon>
        <taxon>Legionellales</taxon>
        <taxon>Legionellaceae</taxon>
        <taxon>Legionella</taxon>
    </lineage>
</organism>